<reference evidence="1" key="1">
    <citation type="submission" date="2022-08" db="UniProtKB">
        <authorList>
            <consortium name="EnsemblMetazoa"/>
        </authorList>
    </citation>
    <scope>IDENTIFICATION</scope>
    <source>
        <strain evidence="1">Dongola</strain>
    </source>
</reference>
<evidence type="ECO:0000313" key="2">
    <source>
        <dbReference type="Proteomes" id="UP000075840"/>
    </source>
</evidence>
<dbReference type="EnsemblMetazoa" id="AARA014634-RA">
    <property type="protein sequence ID" value="AARA014634-PA"/>
    <property type="gene ID" value="AARA014634"/>
</dbReference>
<protein>
    <submittedName>
        <fullName evidence="1">Uncharacterized protein</fullName>
    </submittedName>
</protein>
<proteinExistence type="predicted"/>
<keyword evidence="2" id="KW-1185">Reference proteome</keyword>
<dbReference type="Proteomes" id="UP000075840">
    <property type="component" value="Unassembled WGS sequence"/>
</dbReference>
<sequence>CKRAVEPSTVVQVNLPRLLVCVRVCVGVRLFVPFCACMWCARLCTIVTGVCVCACVNEAQSCSSVVCEGNGEKHACFDRDQRSSSLACAGEEGTKF</sequence>
<dbReference type="EMBL" id="APCN01000010">
    <property type="status" value="NOT_ANNOTATED_CDS"/>
    <property type="molecule type" value="Genomic_DNA"/>
</dbReference>
<organism evidence="1 2">
    <name type="scientific">Anopheles arabiensis</name>
    <name type="common">Mosquito</name>
    <dbReference type="NCBI Taxonomy" id="7173"/>
    <lineage>
        <taxon>Eukaryota</taxon>
        <taxon>Metazoa</taxon>
        <taxon>Ecdysozoa</taxon>
        <taxon>Arthropoda</taxon>
        <taxon>Hexapoda</taxon>
        <taxon>Insecta</taxon>
        <taxon>Pterygota</taxon>
        <taxon>Neoptera</taxon>
        <taxon>Endopterygota</taxon>
        <taxon>Diptera</taxon>
        <taxon>Nematocera</taxon>
        <taxon>Culicoidea</taxon>
        <taxon>Culicidae</taxon>
        <taxon>Anophelinae</taxon>
        <taxon>Anopheles</taxon>
    </lineage>
</organism>
<evidence type="ECO:0000313" key="1">
    <source>
        <dbReference type="EnsemblMetazoa" id="AARA014634-PA"/>
    </source>
</evidence>
<accession>A0A182IGP3</accession>
<dbReference type="AlphaFoldDB" id="A0A182IGP3"/>
<dbReference type="VEuPathDB" id="VectorBase:AARA014634"/>
<name>A0A182IGP3_ANOAR</name>